<keyword evidence="2" id="KW-0121">Carboxypeptidase</keyword>
<name>A0A1H6X1U3_9FIRM</name>
<dbReference type="InterPro" id="IPR009045">
    <property type="entry name" value="Zn_M74/Hedgehog-like"/>
</dbReference>
<gene>
    <name evidence="2" type="ORF">SAMN04487834_10794</name>
</gene>
<dbReference type="Pfam" id="PF02557">
    <property type="entry name" value="VanY"/>
    <property type="match status" value="1"/>
</dbReference>
<evidence type="ECO:0000259" key="1">
    <source>
        <dbReference type="Pfam" id="PF02557"/>
    </source>
</evidence>
<dbReference type="PANTHER" id="PTHR34385:SF1">
    <property type="entry name" value="PEPTIDOGLYCAN L-ALANYL-D-GLUTAMATE ENDOPEPTIDASE CWLK"/>
    <property type="match status" value="1"/>
</dbReference>
<dbReference type="Gene3D" id="3.30.1380.10">
    <property type="match status" value="1"/>
</dbReference>
<keyword evidence="2" id="KW-0645">Protease</keyword>
<dbReference type="STRING" id="322505.SAMN04487836_14115"/>
<dbReference type="EMBL" id="FNYK01000079">
    <property type="protein sequence ID" value="SEJ22988.1"/>
    <property type="molecule type" value="Genomic_DNA"/>
</dbReference>
<dbReference type="PANTHER" id="PTHR34385">
    <property type="entry name" value="D-ALANYL-D-ALANINE CARBOXYPEPTIDASE"/>
    <property type="match status" value="1"/>
</dbReference>
<dbReference type="RefSeq" id="WP_074732761.1">
    <property type="nucleotide sequence ID" value="NZ_FNYK01000079.1"/>
</dbReference>
<dbReference type="OrthoDB" id="9792074at2"/>
<protein>
    <submittedName>
        <fullName evidence="2">LD-carboxypeptidase LdcB, LAS superfamily</fullName>
    </submittedName>
</protein>
<evidence type="ECO:0000313" key="2">
    <source>
        <dbReference type="EMBL" id="SEJ22988.1"/>
    </source>
</evidence>
<dbReference type="GO" id="GO:0006508">
    <property type="term" value="P:proteolysis"/>
    <property type="evidence" value="ECO:0007669"/>
    <property type="project" value="InterPro"/>
</dbReference>
<keyword evidence="3" id="KW-1185">Reference proteome</keyword>
<keyword evidence="2" id="KW-0378">Hydrolase</keyword>
<accession>A0A1H6X1U3</accession>
<dbReference type="InterPro" id="IPR052179">
    <property type="entry name" value="DD-CPase-like"/>
</dbReference>
<dbReference type="GO" id="GO:0004180">
    <property type="term" value="F:carboxypeptidase activity"/>
    <property type="evidence" value="ECO:0007669"/>
    <property type="project" value="UniProtKB-KW"/>
</dbReference>
<dbReference type="Proteomes" id="UP000183028">
    <property type="component" value="Unassembled WGS sequence"/>
</dbReference>
<organism evidence="2 3">
    <name type="scientific">Sharpea azabuensis</name>
    <dbReference type="NCBI Taxonomy" id="322505"/>
    <lineage>
        <taxon>Bacteria</taxon>
        <taxon>Bacillati</taxon>
        <taxon>Bacillota</taxon>
        <taxon>Erysipelotrichia</taxon>
        <taxon>Erysipelotrichales</taxon>
        <taxon>Coprobacillaceae</taxon>
        <taxon>Sharpea</taxon>
    </lineage>
</organism>
<dbReference type="AlphaFoldDB" id="A0A1H6X1U3"/>
<dbReference type="InterPro" id="IPR003709">
    <property type="entry name" value="VanY-like_core_dom"/>
</dbReference>
<dbReference type="eggNOG" id="COG1876">
    <property type="taxonomic scope" value="Bacteria"/>
</dbReference>
<feature type="domain" description="D-alanyl-D-alanine carboxypeptidase-like core" evidence="1">
    <location>
        <begin position="290"/>
        <end position="359"/>
    </location>
</feature>
<evidence type="ECO:0000313" key="3">
    <source>
        <dbReference type="Proteomes" id="UP000183028"/>
    </source>
</evidence>
<reference evidence="3" key="1">
    <citation type="submission" date="2016-10" db="EMBL/GenBank/DDBJ databases">
        <authorList>
            <person name="Varghese N."/>
        </authorList>
    </citation>
    <scope>NUCLEOTIDE SEQUENCE [LARGE SCALE GENOMIC DNA]</scope>
    <source>
        <strain evidence="3">DSM 20406</strain>
    </source>
</reference>
<proteinExistence type="predicted"/>
<dbReference type="SUPFAM" id="SSF55166">
    <property type="entry name" value="Hedgehog/DD-peptidase"/>
    <property type="match status" value="1"/>
</dbReference>
<sequence>MKDWHAAFKGWQLFLLVTLLFLASYYVVNQRYDRFYRINDINNDNRAIIEQYLSKKDQEYLVENQISITHLLNYMPYSGFDIHNYKYYEILIADGEYKGSNLVTVGNKLVKKLNDEFNSNQEEIAKYLVSNKLLSAYLEKDNFNYDHRKDYIILKKLYNANGYVDDFESYHSTLASRGFKDAEISQFFQTATKYYSQDSLKILMTRASDQNTVLVDNPSKNTLTLSDNQFIGSYVPSNLVLIEGIQRSHYDMYLKKDAYEALRTMLKDMGKLSDDLVVHKAYVPYESETNLPGYNEFQLGNTISFTHLDLGFNNFAQSQQSVWLEANAYKYGFVIRYDHDKASITNHTYDAHIYRYVGKDVANKLHENKQSLEEYNIQNEEKK</sequence>